<evidence type="ECO:0000313" key="3">
    <source>
        <dbReference type="EMBL" id="RZS34288.1"/>
    </source>
</evidence>
<name>A0A4Q7KHC0_9PSEU</name>
<protein>
    <submittedName>
        <fullName evidence="3">Uncharacterized protein</fullName>
    </submittedName>
</protein>
<keyword evidence="2" id="KW-0812">Transmembrane</keyword>
<evidence type="ECO:0000256" key="2">
    <source>
        <dbReference type="SAM" id="Phobius"/>
    </source>
</evidence>
<accession>A0A4Q7KHC0</accession>
<sequence>MTHNPHGNPWMGAPQHGGPPPAPPVSSRDIARVASLLALVVGLIAIGYFGYLAVDDLAGKNYGDGAAAAVTVFGGLLSVSGALLLFRRSRAGRVLIILGSAFELAVLELGDIEAFGLAAAAVVAAVLAFLSRAWCHPKRVAQPYGYPPAQGHGPPPQQRW</sequence>
<gene>
    <name evidence="3" type="ORF">EV193_10975</name>
</gene>
<reference evidence="3 4" key="1">
    <citation type="submission" date="2019-02" db="EMBL/GenBank/DDBJ databases">
        <title>Genomic Encyclopedia of Type Strains, Phase IV (KMG-IV): sequencing the most valuable type-strain genomes for metagenomic binning, comparative biology and taxonomic classification.</title>
        <authorList>
            <person name="Goeker M."/>
        </authorList>
    </citation>
    <scope>NUCLEOTIDE SEQUENCE [LARGE SCALE GENOMIC DNA]</scope>
    <source>
        <strain evidence="3 4">DSM 101727</strain>
    </source>
</reference>
<dbReference type="Proteomes" id="UP000294257">
    <property type="component" value="Unassembled WGS sequence"/>
</dbReference>
<dbReference type="AlphaFoldDB" id="A0A4Q7KHC0"/>
<feature type="transmembrane region" description="Helical" evidence="2">
    <location>
        <begin position="66"/>
        <end position="86"/>
    </location>
</feature>
<feature type="transmembrane region" description="Helical" evidence="2">
    <location>
        <begin position="115"/>
        <end position="135"/>
    </location>
</feature>
<feature type="transmembrane region" description="Helical" evidence="2">
    <location>
        <begin position="33"/>
        <end position="54"/>
    </location>
</feature>
<evidence type="ECO:0000256" key="1">
    <source>
        <dbReference type="SAM" id="MobiDB-lite"/>
    </source>
</evidence>
<keyword evidence="2" id="KW-0472">Membrane</keyword>
<comment type="caution">
    <text evidence="3">The sequence shown here is derived from an EMBL/GenBank/DDBJ whole genome shotgun (WGS) entry which is preliminary data.</text>
</comment>
<feature type="region of interest" description="Disordered" evidence="1">
    <location>
        <begin position="1"/>
        <end position="26"/>
    </location>
</feature>
<proteinExistence type="predicted"/>
<evidence type="ECO:0000313" key="4">
    <source>
        <dbReference type="Proteomes" id="UP000294257"/>
    </source>
</evidence>
<dbReference type="EMBL" id="SGWQ01000009">
    <property type="protein sequence ID" value="RZS34288.1"/>
    <property type="molecule type" value="Genomic_DNA"/>
</dbReference>
<organism evidence="3 4">
    <name type="scientific">Herbihabitans rhizosphaerae</name>
    <dbReference type="NCBI Taxonomy" id="1872711"/>
    <lineage>
        <taxon>Bacteria</taxon>
        <taxon>Bacillati</taxon>
        <taxon>Actinomycetota</taxon>
        <taxon>Actinomycetes</taxon>
        <taxon>Pseudonocardiales</taxon>
        <taxon>Pseudonocardiaceae</taxon>
        <taxon>Herbihabitans</taxon>
    </lineage>
</organism>
<keyword evidence="4" id="KW-1185">Reference proteome</keyword>
<keyword evidence="2" id="KW-1133">Transmembrane helix</keyword>